<evidence type="ECO:0000256" key="2">
    <source>
        <dbReference type="SAM" id="Phobius"/>
    </source>
</evidence>
<dbReference type="Pfam" id="PF13559">
    <property type="entry name" value="DUF4129"/>
    <property type="match status" value="1"/>
</dbReference>
<name>A0ABS3P5T0_9BACI</name>
<keyword evidence="2" id="KW-0472">Membrane</keyword>
<feature type="transmembrane region" description="Helical" evidence="2">
    <location>
        <begin position="612"/>
        <end position="645"/>
    </location>
</feature>
<evidence type="ECO:0000313" key="5">
    <source>
        <dbReference type="Proteomes" id="UP000677611"/>
    </source>
</evidence>
<dbReference type="PANTHER" id="PTHR42736">
    <property type="entry name" value="PROTEIN-GLUTAMINE GAMMA-GLUTAMYLTRANSFERASE"/>
    <property type="match status" value="1"/>
</dbReference>
<dbReference type="Pfam" id="PF01841">
    <property type="entry name" value="Transglut_core"/>
    <property type="match status" value="1"/>
</dbReference>
<feature type="transmembrane region" description="Helical" evidence="2">
    <location>
        <begin position="167"/>
        <end position="183"/>
    </location>
</feature>
<dbReference type="InterPro" id="IPR021878">
    <property type="entry name" value="TgpA_N"/>
</dbReference>
<dbReference type="InterPro" id="IPR052901">
    <property type="entry name" value="Bact_TGase-like"/>
</dbReference>
<gene>
    <name evidence="4" type="ORF">J4P90_23745</name>
</gene>
<dbReference type="Pfam" id="PF11992">
    <property type="entry name" value="TgpA_N"/>
    <property type="match status" value="1"/>
</dbReference>
<feature type="compositionally biased region" description="Polar residues" evidence="1">
    <location>
        <begin position="573"/>
        <end position="583"/>
    </location>
</feature>
<feature type="transmembrane region" description="Helical" evidence="2">
    <location>
        <begin position="203"/>
        <end position="220"/>
    </location>
</feature>
<feature type="transmembrane region" description="Helical" evidence="2">
    <location>
        <begin position="114"/>
        <end position="135"/>
    </location>
</feature>
<dbReference type="SMART" id="SM00460">
    <property type="entry name" value="TGc"/>
    <property type="match status" value="1"/>
</dbReference>
<feature type="compositionally biased region" description="Low complexity" evidence="1">
    <location>
        <begin position="562"/>
        <end position="572"/>
    </location>
</feature>
<evidence type="ECO:0000259" key="3">
    <source>
        <dbReference type="SMART" id="SM00460"/>
    </source>
</evidence>
<dbReference type="EMBL" id="JAGDQJ010000036">
    <property type="protein sequence ID" value="MBO1628172.1"/>
    <property type="molecule type" value="Genomic_DNA"/>
</dbReference>
<reference evidence="4 5" key="1">
    <citation type="submission" date="2021-03" db="EMBL/GenBank/DDBJ databases">
        <title>Identification of novel Bacillus strains.</title>
        <authorList>
            <person name="Xiao Z."/>
            <person name="Li Y."/>
            <person name="Shen J."/>
        </authorList>
    </citation>
    <scope>NUCLEOTIDE SEQUENCE [LARGE SCALE GENOMIC DNA]</scope>
    <source>
        <strain evidence="4 5">SY8</strain>
    </source>
</reference>
<dbReference type="Proteomes" id="UP000677611">
    <property type="component" value="Unassembled WGS sequence"/>
</dbReference>
<comment type="caution">
    <text evidence="4">The sequence shown here is derived from an EMBL/GenBank/DDBJ whole genome shotgun (WGS) entry which is preliminary data.</text>
</comment>
<feature type="transmembrane region" description="Helical" evidence="2">
    <location>
        <begin position="39"/>
        <end position="57"/>
    </location>
</feature>
<dbReference type="SUPFAM" id="SSF54001">
    <property type="entry name" value="Cysteine proteinases"/>
    <property type="match status" value="1"/>
</dbReference>
<dbReference type="InterPro" id="IPR025403">
    <property type="entry name" value="TgpA-like_C"/>
</dbReference>
<feature type="transmembrane region" description="Helical" evidence="2">
    <location>
        <begin position="12"/>
        <end position="33"/>
    </location>
</feature>
<dbReference type="PANTHER" id="PTHR42736:SF1">
    <property type="entry name" value="PROTEIN-GLUTAMINE GAMMA-GLUTAMYLTRANSFERASE"/>
    <property type="match status" value="1"/>
</dbReference>
<dbReference type="InterPro" id="IPR002931">
    <property type="entry name" value="Transglutaminase-like"/>
</dbReference>
<organism evidence="4 5">
    <name type="scientific">Bacillus arachidis</name>
    <dbReference type="NCBI Taxonomy" id="2819290"/>
    <lineage>
        <taxon>Bacteria</taxon>
        <taxon>Bacillati</taxon>
        <taxon>Bacillota</taxon>
        <taxon>Bacilli</taxon>
        <taxon>Bacillales</taxon>
        <taxon>Bacillaceae</taxon>
        <taxon>Bacillus</taxon>
    </lineage>
</organism>
<accession>A0ABS3P5T0</accession>
<feature type="transmembrane region" description="Helical" evidence="2">
    <location>
        <begin position="69"/>
        <end position="89"/>
    </location>
</feature>
<feature type="domain" description="Transglutaminase-like" evidence="3">
    <location>
        <begin position="472"/>
        <end position="549"/>
    </location>
</feature>
<keyword evidence="2" id="KW-1133">Transmembrane helix</keyword>
<protein>
    <submittedName>
        <fullName evidence="4">DUF4129 domain-containing protein</fullName>
    </submittedName>
</protein>
<keyword evidence="2" id="KW-0812">Transmembrane</keyword>
<keyword evidence="5" id="KW-1185">Reference proteome</keyword>
<sequence length="742" mass="86093">MITLPSTNKRDINSFLMHIFGFLILLEWLQPLIEVTDMVRLNLFKGFVGICFALSFFQVRFQISVKVVIILFMIHSVDYKGAFINPAWLMEFSADFFHNITLLFQANWQGLSKAFQTFLFFLFLWFLCFLILYWIIRQKRGLLFLTLTIIYITIFDIFSLYDMNNGIIRTIIIGFFMLSLLHAERIKTSENLQKQNKFTPKLLVPTAVSIILAITFGYFAPKPAPQWPNIDTFFKFDSPSAHKEAGISKVGYGIDDSQLGGPFKWDDTIVFTAQMQNSQYWRVETKDFYTGKGWEMSENPKRISFKNKNNVVTWYERNTKTEAAEAIIIMQKDSPHLIYPTGLIAVEAASDVSFSADLFSEKIDIVKERSSTTLNKYKVAYETPHFSIENLKAVKAAEDLEASPYFIAKYTQLPNSLPKRVKDLAIHLTKDKSNRYDQVLAIESYFTDHSFVYETEQVKIPRTDQDYVDQFIFDTKSGYCNNFSTSMIVLLRSIGIPARWVKGYTGGTLENKLTNSGYENMYTITNNNAHSWVEVYFPGYGWIPFEPTKGFSNPYNFTQDTSASTSSNSVTTIPSNEQVPQRNQEAKQKNLIEDTEIPSNEKIIKSKKEFSWWYLFLCIISMSIIGYTLFTTRIKWFVFFIIFFYKYRKGDAVYSKAYSALLKQLARTGIPRNESQTLREYAILVDTLYDSTDMQKLTLSYENVIYRNHHATSEWNKSVQLWEKLMKKASTPPKSNEFDTFI</sequence>
<dbReference type="RefSeq" id="WP_208019241.1">
    <property type="nucleotide sequence ID" value="NZ_JAGDQJ010000036.1"/>
</dbReference>
<evidence type="ECO:0000256" key="1">
    <source>
        <dbReference type="SAM" id="MobiDB-lite"/>
    </source>
</evidence>
<dbReference type="Gene3D" id="3.10.620.30">
    <property type="match status" value="1"/>
</dbReference>
<feature type="transmembrane region" description="Helical" evidence="2">
    <location>
        <begin position="142"/>
        <end position="161"/>
    </location>
</feature>
<feature type="region of interest" description="Disordered" evidence="1">
    <location>
        <begin position="562"/>
        <end position="583"/>
    </location>
</feature>
<evidence type="ECO:0000313" key="4">
    <source>
        <dbReference type="EMBL" id="MBO1628172.1"/>
    </source>
</evidence>
<dbReference type="InterPro" id="IPR038765">
    <property type="entry name" value="Papain-like_cys_pep_sf"/>
</dbReference>
<proteinExistence type="predicted"/>